<dbReference type="AlphaFoldDB" id="A0A4C1TQZ6"/>
<evidence type="ECO:0000313" key="3">
    <source>
        <dbReference type="Proteomes" id="UP000299102"/>
    </source>
</evidence>
<protein>
    <submittedName>
        <fullName evidence="2">Uncharacterized protein</fullName>
    </submittedName>
</protein>
<evidence type="ECO:0000313" key="2">
    <source>
        <dbReference type="EMBL" id="GBP16410.1"/>
    </source>
</evidence>
<keyword evidence="3" id="KW-1185">Reference proteome</keyword>
<dbReference type="Proteomes" id="UP000299102">
    <property type="component" value="Unassembled WGS sequence"/>
</dbReference>
<comment type="caution">
    <text evidence="2">The sequence shown here is derived from an EMBL/GenBank/DDBJ whole genome shotgun (WGS) entry which is preliminary data.</text>
</comment>
<gene>
    <name evidence="2" type="ORF">EVAR_9991_1</name>
</gene>
<dbReference type="EMBL" id="BGZK01000079">
    <property type="protein sequence ID" value="GBP16410.1"/>
    <property type="molecule type" value="Genomic_DNA"/>
</dbReference>
<name>A0A4C1TQZ6_EUMVA</name>
<feature type="region of interest" description="Disordered" evidence="1">
    <location>
        <begin position="99"/>
        <end position="121"/>
    </location>
</feature>
<evidence type="ECO:0000256" key="1">
    <source>
        <dbReference type="SAM" id="MobiDB-lite"/>
    </source>
</evidence>
<accession>A0A4C1TQZ6</accession>
<proteinExistence type="predicted"/>
<organism evidence="2 3">
    <name type="scientific">Eumeta variegata</name>
    <name type="common">Bagworm moth</name>
    <name type="synonym">Eumeta japonica</name>
    <dbReference type="NCBI Taxonomy" id="151549"/>
    <lineage>
        <taxon>Eukaryota</taxon>
        <taxon>Metazoa</taxon>
        <taxon>Ecdysozoa</taxon>
        <taxon>Arthropoda</taxon>
        <taxon>Hexapoda</taxon>
        <taxon>Insecta</taxon>
        <taxon>Pterygota</taxon>
        <taxon>Neoptera</taxon>
        <taxon>Endopterygota</taxon>
        <taxon>Lepidoptera</taxon>
        <taxon>Glossata</taxon>
        <taxon>Ditrysia</taxon>
        <taxon>Tineoidea</taxon>
        <taxon>Psychidae</taxon>
        <taxon>Oiketicinae</taxon>
        <taxon>Eumeta</taxon>
    </lineage>
</organism>
<sequence length="281" mass="30640">MLCAFAPFAIIQPTGVTPARSVTTLYSSVVGRSFDGEVVRLLTRLEVFSLSSASTGFSTTPTAEARHPTIFLFHIEVLEPSRLGAANGRVNNAILMTSKSCPRRAPPAPRAPRKRPGPRPGKFRSFVYTELLARALYRICYRKTFECARAALPRILSDRALCRSAGAAVALTAGGTARYQIHYRDKTRKPERNYECRRRGRLGAGGAGRADGRARGGRTCFGCSYPKVCSQRLRKVSVRMSTGVDGGRLSARAERRLRVTSAARADEFRSVSNSGAPNLLS</sequence>
<reference evidence="2 3" key="1">
    <citation type="journal article" date="2019" name="Commun. Biol.">
        <title>The bagworm genome reveals a unique fibroin gene that provides high tensile strength.</title>
        <authorList>
            <person name="Kono N."/>
            <person name="Nakamura H."/>
            <person name="Ohtoshi R."/>
            <person name="Tomita M."/>
            <person name="Numata K."/>
            <person name="Arakawa K."/>
        </authorList>
    </citation>
    <scope>NUCLEOTIDE SEQUENCE [LARGE SCALE GENOMIC DNA]</scope>
</reference>